<evidence type="ECO:0008006" key="3">
    <source>
        <dbReference type="Google" id="ProtNLM"/>
    </source>
</evidence>
<gene>
    <name evidence="1" type="ORF">NTJ_12718</name>
</gene>
<sequence>MQTVAEAACTLKNKTDKKPTPLQTDLAYIAVVILDLAFFWNNSFGFPRMPLPNQEILSTWNIDQDLKNFQSCWCQSQLYNSIPDAPFLSRLLHIDIISSDVVMNLSSIAARLLIDPNMSPVIHGAIKKLKISVHRNNSNNKAKQMYAGSPLICDNKVVGVLTITGTVDEENAFLRFDYALAFINEFLSFARYFPSSATVSRPPQLIIVYAYLAVIKA</sequence>
<reference evidence="1 2" key="1">
    <citation type="submission" date="2023-09" db="EMBL/GenBank/DDBJ databases">
        <title>Nesidiocoris tenuis whole genome shotgun sequence.</title>
        <authorList>
            <person name="Shibata T."/>
            <person name="Shimoda M."/>
            <person name="Kobayashi T."/>
            <person name="Uehara T."/>
        </authorList>
    </citation>
    <scope>NUCLEOTIDE SEQUENCE [LARGE SCALE GENOMIC DNA]</scope>
    <source>
        <strain evidence="1 2">Japan</strain>
    </source>
</reference>
<proteinExistence type="predicted"/>
<organism evidence="1 2">
    <name type="scientific">Nesidiocoris tenuis</name>
    <dbReference type="NCBI Taxonomy" id="355587"/>
    <lineage>
        <taxon>Eukaryota</taxon>
        <taxon>Metazoa</taxon>
        <taxon>Ecdysozoa</taxon>
        <taxon>Arthropoda</taxon>
        <taxon>Hexapoda</taxon>
        <taxon>Insecta</taxon>
        <taxon>Pterygota</taxon>
        <taxon>Neoptera</taxon>
        <taxon>Paraneoptera</taxon>
        <taxon>Hemiptera</taxon>
        <taxon>Heteroptera</taxon>
        <taxon>Panheteroptera</taxon>
        <taxon>Cimicomorpha</taxon>
        <taxon>Miridae</taxon>
        <taxon>Dicyphina</taxon>
        <taxon>Nesidiocoris</taxon>
    </lineage>
</organism>
<dbReference type="EMBL" id="AP028919">
    <property type="protein sequence ID" value="BES99901.1"/>
    <property type="molecule type" value="Genomic_DNA"/>
</dbReference>
<protein>
    <recommendedName>
        <fullName evidence="3">GAF domain-containing protein</fullName>
    </recommendedName>
</protein>
<evidence type="ECO:0000313" key="1">
    <source>
        <dbReference type="EMBL" id="BES99901.1"/>
    </source>
</evidence>
<dbReference type="Proteomes" id="UP001307889">
    <property type="component" value="Chromosome 11"/>
</dbReference>
<accession>A0ABN7B9Q9</accession>
<evidence type="ECO:0000313" key="2">
    <source>
        <dbReference type="Proteomes" id="UP001307889"/>
    </source>
</evidence>
<name>A0ABN7B9Q9_9HEMI</name>
<keyword evidence="2" id="KW-1185">Reference proteome</keyword>